<evidence type="ECO:0000313" key="1">
    <source>
        <dbReference type="Proteomes" id="UP000095286"/>
    </source>
</evidence>
<reference evidence="2" key="1">
    <citation type="submission" date="2016-11" db="UniProtKB">
        <authorList>
            <consortium name="WormBaseParasite"/>
        </authorList>
    </citation>
    <scope>IDENTIFICATION</scope>
    <source>
        <strain evidence="2">KR3021</strain>
    </source>
</reference>
<sequence length="397" mass="44625">MLSLSQKALTSCQCHGASMTSMTPVRTLRSVWERGYLKDLYHRRVMAGAEPVLHRSAYPNWNYSAEVFALSHRLSSPDIDPQKLVDALTFSNYNNPDNISNEHVSQLKSGEVNNTELVQSGADILMDFCDSYIRFNLPNAPEEFIDAVSMALSEDSMLAKLAEGYGLQNLIKTEEFPIAMTTLADAFLCVLGVLNKDRAHRLIFNSVIPNILAIPLEDVYPLRNPLPVLTQLYQKQKRAKKVEARLVRKTGEFSSMPCFVVGIYADKELIGEMGGESLNIAIDLAATDALLKLWGISNGRQFLFGDQVKLSEIVACSTPNYCLKDVLEEGTDLSLIPFHELHEEPLKVVDLIEVYKNVIEPEVGVPLRKRLRHKFSRGSLLKRSFRYLIKPKVYTVS</sequence>
<dbReference type="WBParaSite" id="RSKR_0001022800.1">
    <property type="protein sequence ID" value="RSKR_0001022800.1"/>
    <property type="gene ID" value="RSKR_0001022800"/>
</dbReference>
<evidence type="ECO:0000313" key="2">
    <source>
        <dbReference type="WBParaSite" id="RSKR_0001022800.1"/>
    </source>
</evidence>
<dbReference type="Proteomes" id="UP000095286">
    <property type="component" value="Unplaced"/>
</dbReference>
<accession>A0AC35UDC8</accession>
<name>A0AC35UDC8_9BILA</name>
<proteinExistence type="predicted"/>
<organism evidence="1 2">
    <name type="scientific">Rhabditophanes sp. KR3021</name>
    <dbReference type="NCBI Taxonomy" id="114890"/>
    <lineage>
        <taxon>Eukaryota</taxon>
        <taxon>Metazoa</taxon>
        <taxon>Ecdysozoa</taxon>
        <taxon>Nematoda</taxon>
        <taxon>Chromadorea</taxon>
        <taxon>Rhabditida</taxon>
        <taxon>Tylenchina</taxon>
        <taxon>Panagrolaimomorpha</taxon>
        <taxon>Strongyloidoidea</taxon>
        <taxon>Alloionematidae</taxon>
        <taxon>Rhabditophanes</taxon>
    </lineage>
</organism>
<protein>
    <submittedName>
        <fullName evidence="2">39S ribosomal protein L44, mitochondrial</fullName>
    </submittedName>
</protein>